<dbReference type="InterPro" id="IPR027417">
    <property type="entry name" value="P-loop_NTPase"/>
</dbReference>
<dbReference type="PANTHER" id="PTHR42939">
    <property type="entry name" value="ABC TRANSPORTER ATP-BINDING PROTEIN ALBC-RELATED"/>
    <property type="match status" value="1"/>
</dbReference>
<dbReference type="PROSITE" id="PS50893">
    <property type="entry name" value="ABC_TRANSPORTER_2"/>
    <property type="match status" value="1"/>
</dbReference>
<evidence type="ECO:0000313" key="6">
    <source>
        <dbReference type="EMBL" id="QTU83738.1"/>
    </source>
</evidence>
<evidence type="ECO:0000313" key="8">
    <source>
        <dbReference type="Proteomes" id="UP000671910"/>
    </source>
</evidence>
<evidence type="ECO:0000256" key="1">
    <source>
        <dbReference type="ARBA" id="ARBA00022448"/>
    </source>
</evidence>
<name>A0A9E6STT1_9ACTN</name>
<feature type="domain" description="ABC transporter" evidence="4">
    <location>
        <begin position="5"/>
        <end position="230"/>
    </location>
</feature>
<keyword evidence="1" id="KW-0813">Transport</keyword>
<proteinExistence type="predicted"/>
<dbReference type="Proteomes" id="UP000671910">
    <property type="component" value="Chromosome"/>
</dbReference>
<dbReference type="Pfam" id="PF00005">
    <property type="entry name" value="ABC_tran"/>
    <property type="match status" value="1"/>
</dbReference>
<dbReference type="AlphaFoldDB" id="A0A9E6STT1"/>
<dbReference type="EMBL" id="WPCR01000014">
    <property type="protein sequence ID" value="NHM14930.1"/>
    <property type="molecule type" value="Genomic_DNA"/>
</dbReference>
<reference evidence="5 7" key="1">
    <citation type="submission" date="2019-11" db="EMBL/GenBank/DDBJ databases">
        <title>Eggerthellaceae novel genus isolated from the rectal contents of marmort.</title>
        <authorList>
            <person name="Zhang G."/>
        </authorList>
    </citation>
    <scope>NUCLEOTIDE SEQUENCE [LARGE SCALE GENOMIC DNA]</scope>
    <source>
        <strain evidence="5">Zg-886</strain>
        <strain evidence="7">zg-886</strain>
    </source>
</reference>
<accession>A0A9E6STT1</accession>
<gene>
    <name evidence="5" type="ORF">GMI68_09225</name>
    <name evidence="6" type="ORF">J7S26_04905</name>
</gene>
<keyword evidence="3 6" id="KW-0067">ATP-binding</keyword>
<dbReference type="PANTHER" id="PTHR42939:SF1">
    <property type="entry name" value="ABC TRANSPORTER ATP-BINDING PROTEIN ALBC-RELATED"/>
    <property type="match status" value="1"/>
</dbReference>
<dbReference type="PROSITE" id="PS00211">
    <property type="entry name" value="ABC_TRANSPORTER_1"/>
    <property type="match status" value="1"/>
</dbReference>
<evidence type="ECO:0000256" key="2">
    <source>
        <dbReference type="ARBA" id="ARBA00022741"/>
    </source>
</evidence>
<dbReference type="InterPro" id="IPR051782">
    <property type="entry name" value="ABC_Transporter_VariousFunc"/>
</dbReference>
<dbReference type="EMBL" id="CP072829">
    <property type="protein sequence ID" value="QTU83738.1"/>
    <property type="molecule type" value="Genomic_DNA"/>
</dbReference>
<dbReference type="RefSeq" id="WP_166340397.1">
    <property type="nucleotide sequence ID" value="NZ_CP072829.1"/>
</dbReference>
<dbReference type="SMART" id="SM00382">
    <property type="entry name" value="AAA"/>
    <property type="match status" value="1"/>
</dbReference>
<dbReference type="GO" id="GO:0016887">
    <property type="term" value="F:ATP hydrolysis activity"/>
    <property type="evidence" value="ECO:0007669"/>
    <property type="project" value="InterPro"/>
</dbReference>
<dbReference type="GO" id="GO:0005524">
    <property type="term" value="F:ATP binding"/>
    <property type="evidence" value="ECO:0007669"/>
    <property type="project" value="UniProtKB-KW"/>
</dbReference>
<dbReference type="Proteomes" id="UP000636394">
    <property type="component" value="Unassembled WGS sequence"/>
</dbReference>
<evidence type="ECO:0000259" key="4">
    <source>
        <dbReference type="PROSITE" id="PS50893"/>
    </source>
</evidence>
<dbReference type="InterPro" id="IPR003439">
    <property type="entry name" value="ABC_transporter-like_ATP-bd"/>
</dbReference>
<protein>
    <submittedName>
        <fullName evidence="6">ABC transporter ATP-binding protein</fullName>
    </submittedName>
    <submittedName>
        <fullName evidence="5">ATP-binding cassette domain-containing protein</fullName>
    </submittedName>
</protein>
<evidence type="ECO:0000256" key="3">
    <source>
        <dbReference type="ARBA" id="ARBA00022840"/>
    </source>
</evidence>
<organism evidence="6 8">
    <name type="scientific">Xiamenia xianingshaonis</name>
    <dbReference type="NCBI Taxonomy" id="2682776"/>
    <lineage>
        <taxon>Bacteria</taxon>
        <taxon>Bacillati</taxon>
        <taxon>Actinomycetota</taxon>
        <taxon>Coriobacteriia</taxon>
        <taxon>Eggerthellales</taxon>
        <taxon>Eggerthellaceae</taxon>
        <taxon>Xiamenia</taxon>
    </lineage>
</organism>
<dbReference type="CDD" id="cd03230">
    <property type="entry name" value="ABC_DR_subfamily_A"/>
    <property type="match status" value="1"/>
</dbReference>
<dbReference type="SUPFAM" id="SSF52540">
    <property type="entry name" value="P-loop containing nucleoside triphosphate hydrolases"/>
    <property type="match status" value="1"/>
</dbReference>
<keyword evidence="7" id="KW-1185">Reference proteome</keyword>
<evidence type="ECO:0000313" key="7">
    <source>
        <dbReference type="Proteomes" id="UP000636394"/>
    </source>
</evidence>
<keyword evidence="2" id="KW-0547">Nucleotide-binding</keyword>
<reference evidence="6" key="2">
    <citation type="submission" date="2021-04" db="EMBL/GenBank/DDBJ databases">
        <title>Novel species in family Eggerthellaceae.</title>
        <authorList>
            <person name="Zhang G."/>
        </authorList>
    </citation>
    <scope>NUCLEOTIDE SEQUENCE</scope>
    <source>
        <strain evidence="6">Zg-886</strain>
    </source>
</reference>
<evidence type="ECO:0000313" key="5">
    <source>
        <dbReference type="EMBL" id="NHM14930.1"/>
    </source>
</evidence>
<sequence length="245" mass="26913">MEPVISVEGLTKSYGPARGVFDLSFSVHGGEALGFLGANGAGKTVTMRLLMGFVRAHAGEARIFGLDCFDERPTIQRRVGYLPGELALPSDMTAQAFLHMQASLRGLHDLETMHALIDYFELNPSVRIRELSKGNKQKVGIVNAFMHAPDVLLLDEPTSGLDLLMQRRFADLVQESRSKGAAVLLSSHVLGEVERLCDQALFVRQGRQTRFCDPAALDADAIVENLYGPEAARLAWNDFKTRRAS</sequence>
<dbReference type="InterPro" id="IPR017871">
    <property type="entry name" value="ABC_transporter-like_CS"/>
</dbReference>
<dbReference type="Gene3D" id="3.40.50.300">
    <property type="entry name" value="P-loop containing nucleotide triphosphate hydrolases"/>
    <property type="match status" value="1"/>
</dbReference>
<dbReference type="KEGG" id="ebz:J7S26_04905"/>
<dbReference type="InterPro" id="IPR003593">
    <property type="entry name" value="AAA+_ATPase"/>
</dbReference>